<dbReference type="Proteomes" id="UP000190965">
    <property type="component" value="Unassembled WGS sequence"/>
</dbReference>
<keyword evidence="2" id="KW-0472">Membrane</keyword>
<sequence>MVAKVEPTPKDATGTDKTTVAAWEKSVKNAATTPKTKPTDELGKGQKRPEGDTRSAEQIIKDTPLLAQLGNQSGVKDNLKKQVGDYEKDADAAYRASKVVEHVEYIDENGKLTDGENVGNNSIDGFTKDGEARHGTEAGRLQDFGKYGYSSLRGEVVKSDLGDQQKRPDGDTRSAKEIIDATPLLKNLGNQSDVKENLKKQVGDFENDADAAYRATQVLEHVVSLDENGKMLTGYDARDKDNDKIDGFTSKKQARHGTEAGRLQDFGKYGYSSLKGDLVHVKDKTHTDKAAPPDEPQDVQALRDKYNIPTFGAEGLMDMELPNDKTVGGQTAENFVQAIRDDIKSGKLTEDSDEAKIVKLMDAQAALDTGYDLYGYAESINLGSGTYRETDKSPTKLNGKDVKEMVDEDKLAKEISTLMGKEGIKDRYDAELKKSVGSLSEERLSEVREQVFPALFKDGTRDANLNFEEYVIAMNDSGDPKKSETAELDVDRYFESLRILEPDSYTARRQTFDQNMMTHQLNTYMENPDKVSPENAESGLKATFTMVKGGINATLGALDKGDKAYDMYKKMKDEIDILDGHIKGLTPGENKQISAAIRIAAASGDPKAIDKIVDTQLKGLGANREAAAGSLKTMLHTASSTGGLSAMAGTMSLVSGALQLANGGGNMTDDQKIAAAKDLVSGLSFTNDFLKFGSNIVETLGGTKTYDPAVDTDGKGPPKIKATEWLGLIDENLPDIWGKKATEKSDALAASISTQVKESSETLKKLDVGNLSADEVKEYDNAAKSLGEQMGVKDIPGKGTPASKSEIAIASGRSFLRFMGGSGLDLTGGVMDIVSGARKLKNAKTALEKTDAAFTLGGGASGTGMAISNTISMFAPKGAHLAGKLAGDVASTVIRGLAMGARIAGPVFAVAGVIFGIAGTLIAEAVEHAKMQKLTDSQGQFFKDLAAAGVTKDDWGDKLEYARYASYMYGGRDTPDDKSMFEYQSDEWKHFKESEDKKGSSLARLAPHLHKDGDPESKNLWEKFLAGGTSSSGPHGSERHTDDWRPWGSTDMDTGSKKPA</sequence>
<gene>
    <name evidence="3" type="ORF">BFW87_07650</name>
</gene>
<feature type="region of interest" description="Disordered" evidence="1">
    <location>
        <begin position="1"/>
        <end position="59"/>
    </location>
</feature>
<dbReference type="EMBL" id="MSDF01000013">
    <property type="protein sequence ID" value="OPA97555.1"/>
    <property type="molecule type" value="Genomic_DNA"/>
</dbReference>
<reference evidence="3 4" key="1">
    <citation type="submission" date="2016-12" db="EMBL/GenBank/DDBJ databases">
        <title>Draft genome sequences of seven strains of Pseudomonas fluorescens that produce 4-formylaminooxyvinylglycine.</title>
        <authorList>
            <person name="Okrent R.A."/>
            <person name="Manning V.A."/>
            <person name="Trippe K.M."/>
        </authorList>
    </citation>
    <scope>NUCLEOTIDE SEQUENCE [LARGE SCALE GENOMIC DNA]</scope>
    <source>
        <strain evidence="3 4">P5A</strain>
    </source>
</reference>
<keyword evidence="2" id="KW-0812">Transmembrane</keyword>
<protein>
    <recommendedName>
        <fullName evidence="5">Type III effector HrpK</fullName>
    </recommendedName>
</protein>
<feature type="compositionally biased region" description="Basic and acidic residues" evidence="1">
    <location>
        <begin position="1009"/>
        <end position="1021"/>
    </location>
</feature>
<proteinExistence type="predicted"/>
<feature type="region of interest" description="Disordered" evidence="1">
    <location>
        <begin position="1006"/>
        <end position="1060"/>
    </location>
</feature>
<organism evidence="3 4">
    <name type="scientific">Pseudomonas fluorescens</name>
    <dbReference type="NCBI Taxonomy" id="294"/>
    <lineage>
        <taxon>Bacteria</taxon>
        <taxon>Pseudomonadati</taxon>
        <taxon>Pseudomonadota</taxon>
        <taxon>Gammaproteobacteria</taxon>
        <taxon>Pseudomonadales</taxon>
        <taxon>Pseudomonadaceae</taxon>
        <taxon>Pseudomonas</taxon>
    </lineage>
</organism>
<feature type="compositionally biased region" description="Basic and acidic residues" evidence="1">
    <location>
        <begin position="1036"/>
        <end position="1045"/>
    </location>
</feature>
<feature type="compositionally biased region" description="Basic and acidic residues" evidence="1">
    <location>
        <begin position="37"/>
        <end position="55"/>
    </location>
</feature>
<dbReference type="AlphaFoldDB" id="A0A1T2YZH2"/>
<evidence type="ECO:0000256" key="2">
    <source>
        <dbReference type="SAM" id="Phobius"/>
    </source>
</evidence>
<comment type="caution">
    <text evidence="3">The sequence shown here is derived from an EMBL/GenBank/DDBJ whole genome shotgun (WGS) entry which is preliminary data.</text>
</comment>
<evidence type="ECO:0000256" key="1">
    <source>
        <dbReference type="SAM" id="MobiDB-lite"/>
    </source>
</evidence>
<feature type="region of interest" description="Disordered" evidence="1">
    <location>
        <begin position="158"/>
        <end position="178"/>
    </location>
</feature>
<evidence type="ECO:0008006" key="5">
    <source>
        <dbReference type="Google" id="ProtNLM"/>
    </source>
</evidence>
<keyword evidence="2" id="KW-1133">Transmembrane helix</keyword>
<evidence type="ECO:0000313" key="4">
    <source>
        <dbReference type="Proteomes" id="UP000190965"/>
    </source>
</evidence>
<dbReference type="RefSeq" id="WP_078739312.1">
    <property type="nucleotide sequence ID" value="NZ_MSDF01000013.1"/>
</dbReference>
<evidence type="ECO:0000313" key="3">
    <source>
        <dbReference type="EMBL" id="OPA97555.1"/>
    </source>
</evidence>
<accession>A0A1T2YZH2</accession>
<name>A0A1T2YZH2_PSEFL</name>
<dbReference type="OrthoDB" id="6727393at2"/>
<feature type="transmembrane region" description="Helical" evidence="2">
    <location>
        <begin position="903"/>
        <end position="923"/>
    </location>
</feature>